<keyword evidence="3" id="KW-0804">Transcription</keyword>
<dbReference type="InterPro" id="IPR016032">
    <property type="entry name" value="Sig_transdc_resp-reg_C-effctor"/>
</dbReference>
<keyword evidence="1" id="KW-0805">Transcription regulation</keyword>
<dbReference type="PROSITE" id="PS50043">
    <property type="entry name" value="HTH_LUXR_2"/>
    <property type="match status" value="1"/>
</dbReference>
<dbReference type="GO" id="GO:0003677">
    <property type="term" value="F:DNA binding"/>
    <property type="evidence" value="ECO:0007669"/>
    <property type="project" value="UniProtKB-KW"/>
</dbReference>
<dbReference type="PROSITE" id="PS00622">
    <property type="entry name" value="HTH_LUXR_1"/>
    <property type="match status" value="1"/>
</dbReference>
<evidence type="ECO:0000313" key="7">
    <source>
        <dbReference type="EMBL" id="EQB04546.1"/>
    </source>
</evidence>
<evidence type="ECO:0000256" key="4">
    <source>
        <dbReference type="PROSITE-ProRule" id="PRU00169"/>
    </source>
</evidence>
<feature type="domain" description="HTH luxR-type" evidence="5">
    <location>
        <begin position="81"/>
        <end position="146"/>
    </location>
</feature>
<protein>
    <recommendedName>
        <fullName evidence="9">Chemotaxis protein CheY</fullName>
    </recommendedName>
</protein>
<dbReference type="PROSITE" id="PS50110">
    <property type="entry name" value="RESPONSE_REGULATORY"/>
    <property type="match status" value="1"/>
</dbReference>
<dbReference type="InterPro" id="IPR001789">
    <property type="entry name" value="Sig_transdc_resp-reg_receiver"/>
</dbReference>
<dbReference type="Gene3D" id="3.40.50.2300">
    <property type="match status" value="1"/>
</dbReference>
<name>T0GL36_9SPHN</name>
<comment type="caution">
    <text evidence="7">The sequence shown here is derived from an EMBL/GenBank/DDBJ whole genome shotgun (WGS) entry which is preliminary data.</text>
</comment>
<dbReference type="PATRIC" id="fig|1329909.3.peg.2620"/>
<evidence type="ECO:0000313" key="8">
    <source>
        <dbReference type="Proteomes" id="UP000015525"/>
    </source>
</evidence>
<gene>
    <name evidence="7" type="ORF">L288_13610</name>
</gene>
<dbReference type="CDD" id="cd06170">
    <property type="entry name" value="LuxR_C_like"/>
    <property type="match status" value="1"/>
</dbReference>
<dbReference type="Proteomes" id="UP000015525">
    <property type="component" value="Unassembled WGS sequence"/>
</dbReference>
<evidence type="ECO:0000259" key="5">
    <source>
        <dbReference type="PROSITE" id="PS50043"/>
    </source>
</evidence>
<accession>T0GL36</accession>
<sequence length="156" mass="16850">MHMPDMDGLQVQAELTRRGIDMPVVVLTGNGDPTLAVQAMKAGAADFLAKPVEKAALLGAIDRGFSWLESIARRASEQADALSKAARLTQRERAVLRGISRGYPNSLIADELGVTSRTVELHRASLMIKLNAQSLPDLLRIAFAVDLHESTENGHP</sequence>
<dbReference type="InterPro" id="IPR011006">
    <property type="entry name" value="CheY-like_superfamily"/>
</dbReference>
<dbReference type="PRINTS" id="PR00038">
    <property type="entry name" value="HTHLUXR"/>
</dbReference>
<dbReference type="AlphaFoldDB" id="T0GL36"/>
<keyword evidence="2" id="KW-0238">DNA-binding</keyword>
<organism evidence="7 8">
    <name type="scientific">Sphingobium quisquiliarum P25</name>
    <dbReference type="NCBI Taxonomy" id="1329909"/>
    <lineage>
        <taxon>Bacteria</taxon>
        <taxon>Pseudomonadati</taxon>
        <taxon>Pseudomonadota</taxon>
        <taxon>Alphaproteobacteria</taxon>
        <taxon>Sphingomonadales</taxon>
        <taxon>Sphingomonadaceae</taxon>
        <taxon>Sphingobium</taxon>
    </lineage>
</organism>
<dbReference type="Pfam" id="PF00196">
    <property type="entry name" value="GerE"/>
    <property type="match status" value="1"/>
</dbReference>
<reference evidence="7 8" key="1">
    <citation type="journal article" date="2013" name="Genome Announc.">
        <title>Draft Genome Sequence of Sphingobium quisquiliarum Strain P25T, a Novel Hexachlorocyclohexane (HCH)-Degrading Bacterium Isolated from an HCH Dumpsite.</title>
        <authorList>
            <person name="Kumar Singh A."/>
            <person name="Sangwan N."/>
            <person name="Sharma A."/>
            <person name="Gupta V."/>
            <person name="Khurana J.P."/>
            <person name="Lal R."/>
        </authorList>
    </citation>
    <scope>NUCLEOTIDE SEQUENCE [LARGE SCALE GENOMIC DNA]</scope>
    <source>
        <strain evidence="7 8">P25</strain>
    </source>
</reference>
<evidence type="ECO:0000256" key="1">
    <source>
        <dbReference type="ARBA" id="ARBA00023015"/>
    </source>
</evidence>
<dbReference type="InterPro" id="IPR000792">
    <property type="entry name" value="Tscrpt_reg_LuxR_C"/>
</dbReference>
<dbReference type="PANTHER" id="PTHR44688:SF16">
    <property type="entry name" value="DNA-BINDING TRANSCRIPTIONAL ACTIVATOR DEVR_DOSR"/>
    <property type="match status" value="1"/>
</dbReference>
<evidence type="ECO:0000259" key="6">
    <source>
        <dbReference type="PROSITE" id="PS50110"/>
    </source>
</evidence>
<dbReference type="SMART" id="SM00421">
    <property type="entry name" value="HTH_LUXR"/>
    <property type="match status" value="1"/>
</dbReference>
<evidence type="ECO:0000256" key="2">
    <source>
        <dbReference type="ARBA" id="ARBA00023125"/>
    </source>
</evidence>
<comment type="caution">
    <text evidence="4">Lacks conserved residue(s) required for the propagation of feature annotation.</text>
</comment>
<dbReference type="GO" id="GO:0006355">
    <property type="term" value="P:regulation of DNA-templated transcription"/>
    <property type="evidence" value="ECO:0007669"/>
    <property type="project" value="InterPro"/>
</dbReference>
<dbReference type="SUPFAM" id="SSF46894">
    <property type="entry name" value="C-terminal effector domain of the bipartite response regulators"/>
    <property type="match status" value="1"/>
</dbReference>
<proteinExistence type="predicted"/>
<feature type="domain" description="Response regulatory" evidence="6">
    <location>
        <begin position="1"/>
        <end position="65"/>
    </location>
</feature>
<dbReference type="GO" id="GO:0000160">
    <property type="term" value="P:phosphorelay signal transduction system"/>
    <property type="evidence" value="ECO:0007669"/>
    <property type="project" value="InterPro"/>
</dbReference>
<dbReference type="PANTHER" id="PTHR44688">
    <property type="entry name" value="DNA-BINDING TRANSCRIPTIONAL ACTIVATOR DEVR_DOSR"/>
    <property type="match status" value="1"/>
</dbReference>
<dbReference type="EMBL" id="ATHO01000121">
    <property type="protein sequence ID" value="EQB04546.1"/>
    <property type="molecule type" value="Genomic_DNA"/>
</dbReference>
<evidence type="ECO:0000256" key="3">
    <source>
        <dbReference type="ARBA" id="ARBA00023163"/>
    </source>
</evidence>
<keyword evidence="8" id="KW-1185">Reference proteome</keyword>
<dbReference type="Pfam" id="PF00072">
    <property type="entry name" value="Response_reg"/>
    <property type="match status" value="1"/>
</dbReference>
<dbReference type="InterPro" id="IPR036388">
    <property type="entry name" value="WH-like_DNA-bd_sf"/>
</dbReference>
<dbReference type="Gene3D" id="1.10.10.10">
    <property type="entry name" value="Winged helix-like DNA-binding domain superfamily/Winged helix DNA-binding domain"/>
    <property type="match status" value="1"/>
</dbReference>
<evidence type="ECO:0008006" key="9">
    <source>
        <dbReference type="Google" id="ProtNLM"/>
    </source>
</evidence>
<dbReference type="SUPFAM" id="SSF52172">
    <property type="entry name" value="CheY-like"/>
    <property type="match status" value="1"/>
</dbReference>